<dbReference type="Gene3D" id="2.40.128.490">
    <property type="entry name" value="Uncharacterised protein PF14869, DUF4488"/>
    <property type="match status" value="1"/>
</dbReference>
<evidence type="ECO:0000256" key="1">
    <source>
        <dbReference type="SAM" id="SignalP"/>
    </source>
</evidence>
<keyword evidence="3" id="KW-1185">Reference proteome</keyword>
<keyword evidence="1" id="KW-0732">Signal</keyword>
<gene>
    <name evidence="2" type="ORF">OM075_05985</name>
</gene>
<accession>A0AAE3M2P7</accession>
<evidence type="ECO:0000313" key="3">
    <source>
        <dbReference type="Proteomes" id="UP001209229"/>
    </source>
</evidence>
<dbReference type="AlphaFoldDB" id="A0AAE3M2P7"/>
<evidence type="ECO:0000313" key="2">
    <source>
        <dbReference type="EMBL" id="MCW3786008.1"/>
    </source>
</evidence>
<feature type="signal peptide" evidence="1">
    <location>
        <begin position="1"/>
        <end position="23"/>
    </location>
</feature>
<name>A0AAE3M2P7_9BACT</name>
<comment type="caution">
    <text evidence="2">The sequence shown here is derived from an EMBL/GenBank/DDBJ whole genome shotgun (WGS) entry which is preliminary data.</text>
</comment>
<proteinExistence type="predicted"/>
<sequence length="144" mass="16421">MKNSIFKSIILIACIVFPCVLFAQSEKNTSKQQLNLQKRIDGKWQMCNADSTINIINGMTSYKIYSKGNYSHIKVIEESNSIALSIWGNYSLNNDVYDESPMYVTPNISSVSGNHFHFKLKIDGDYLVIKGINNGFNELWKRVN</sequence>
<organism evidence="2 3">
    <name type="scientific">Plebeiibacterium sediminum</name>
    <dbReference type="NCBI Taxonomy" id="2992112"/>
    <lineage>
        <taxon>Bacteria</taxon>
        <taxon>Pseudomonadati</taxon>
        <taxon>Bacteroidota</taxon>
        <taxon>Bacteroidia</taxon>
        <taxon>Marinilabiliales</taxon>
        <taxon>Marinilabiliaceae</taxon>
        <taxon>Plebeiibacterium</taxon>
    </lineage>
</organism>
<dbReference type="Proteomes" id="UP001209229">
    <property type="component" value="Unassembled WGS sequence"/>
</dbReference>
<protein>
    <submittedName>
        <fullName evidence="2">DUF4488 domain-containing protein</fullName>
    </submittedName>
</protein>
<feature type="chain" id="PRO_5042023336" evidence="1">
    <location>
        <begin position="24"/>
        <end position="144"/>
    </location>
</feature>
<dbReference type="RefSeq" id="WP_301189580.1">
    <property type="nucleotide sequence ID" value="NZ_JAPDPJ010000009.1"/>
</dbReference>
<reference evidence="2" key="1">
    <citation type="submission" date="2022-10" db="EMBL/GenBank/DDBJ databases">
        <authorList>
            <person name="Yu W.X."/>
        </authorList>
    </citation>
    <scope>NUCLEOTIDE SEQUENCE</scope>
    <source>
        <strain evidence="2">AAT</strain>
    </source>
</reference>
<dbReference type="EMBL" id="JAPDPJ010000009">
    <property type="protein sequence ID" value="MCW3786008.1"/>
    <property type="molecule type" value="Genomic_DNA"/>
</dbReference>